<dbReference type="PANTHER" id="PTHR30612">
    <property type="entry name" value="SECA INNER MEMBRANE COMPONENT OF SEC PROTEIN SECRETION SYSTEM"/>
    <property type="match status" value="1"/>
</dbReference>
<protein>
    <submittedName>
        <fullName evidence="5">Protein translocase subunit SecA</fullName>
    </submittedName>
</protein>
<dbReference type="Proteomes" id="UP000033969">
    <property type="component" value="Unassembled WGS sequence"/>
</dbReference>
<dbReference type="InterPro" id="IPR027417">
    <property type="entry name" value="P-loop_NTPase"/>
</dbReference>
<evidence type="ECO:0000256" key="2">
    <source>
        <dbReference type="ARBA" id="ARBA00022927"/>
    </source>
</evidence>
<accession>A0A0G0WYY7</accession>
<dbReference type="GO" id="GO:0006886">
    <property type="term" value="P:intracellular protein transport"/>
    <property type="evidence" value="ECO:0007669"/>
    <property type="project" value="InterPro"/>
</dbReference>
<reference evidence="5 6" key="1">
    <citation type="journal article" date="2015" name="Nature">
        <title>rRNA introns, odd ribosomes, and small enigmatic genomes across a large radiation of phyla.</title>
        <authorList>
            <person name="Brown C.T."/>
            <person name="Hug L.A."/>
            <person name="Thomas B.C."/>
            <person name="Sharon I."/>
            <person name="Castelle C.J."/>
            <person name="Singh A."/>
            <person name="Wilkins M.J."/>
            <person name="Williams K.H."/>
            <person name="Banfield J.F."/>
        </authorList>
    </citation>
    <scope>NUCLEOTIDE SEQUENCE [LARGE SCALE GENOMIC DNA]</scope>
</reference>
<dbReference type="PANTHER" id="PTHR30612:SF0">
    <property type="entry name" value="CHLOROPLAST PROTEIN-TRANSPORTING ATPASE"/>
    <property type="match status" value="1"/>
</dbReference>
<feature type="domain" description="SecA family profile" evidence="4">
    <location>
        <begin position="1"/>
        <end position="193"/>
    </location>
</feature>
<dbReference type="SMART" id="SM00957">
    <property type="entry name" value="SecA_DEAD"/>
    <property type="match status" value="1"/>
</dbReference>
<dbReference type="SUPFAM" id="SSF52540">
    <property type="entry name" value="P-loop containing nucleoside triphosphate hydrolases"/>
    <property type="match status" value="1"/>
</dbReference>
<dbReference type="AlphaFoldDB" id="A0A0G0WYY7"/>
<keyword evidence="3" id="KW-0811">Translocation</keyword>
<dbReference type="InterPro" id="IPR011115">
    <property type="entry name" value="SecA_DEAD"/>
</dbReference>
<keyword evidence="2" id="KW-0813">Transport</keyword>
<evidence type="ECO:0000256" key="1">
    <source>
        <dbReference type="ARBA" id="ARBA00022475"/>
    </source>
</evidence>
<proteinExistence type="predicted"/>
<dbReference type="GO" id="GO:0005829">
    <property type="term" value="C:cytosol"/>
    <property type="evidence" value="ECO:0007669"/>
    <property type="project" value="TreeGrafter"/>
</dbReference>
<dbReference type="InterPro" id="IPR014018">
    <property type="entry name" value="SecA_motor_DEAD"/>
</dbReference>
<dbReference type="PROSITE" id="PS51196">
    <property type="entry name" value="SECA_MOTOR_DEAD"/>
    <property type="match status" value="1"/>
</dbReference>
<dbReference type="GO" id="GO:0005524">
    <property type="term" value="F:ATP binding"/>
    <property type="evidence" value="ECO:0007669"/>
    <property type="project" value="InterPro"/>
</dbReference>
<dbReference type="Pfam" id="PF07517">
    <property type="entry name" value="SecA_DEAD"/>
    <property type="match status" value="1"/>
</dbReference>
<comment type="caution">
    <text evidence="5">The sequence shown here is derived from an EMBL/GenBank/DDBJ whole genome shotgun (WGS) entry which is preliminary data.</text>
</comment>
<dbReference type="EMBL" id="LCBU01000014">
    <property type="protein sequence ID" value="KKS17945.1"/>
    <property type="molecule type" value="Genomic_DNA"/>
</dbReference>
<evidence type="ECO:0000313" key="5">
    <source>
        <dbReference type="EMBL" id="KKS17945.1"/>
    </source>
</evidence>
<dbReference type="PATRIC" id="fig|1618556.3.peg.206"/>
<organism evidence="5 6">
    <name type="scientific">Candidatus Woesebacteria bacterium GW2011_GWA1_41_7</name>
    <dbReference type="NCBI Taxonomy" id="1618556"/>
    <lineage>
        <taxon>Bacteria</taxon>
        <taxon>Candidatus Woeseibacteriota</taxon>
    </lineage>
</organism>
<gene>
    <name evidence="5" type="ORF">UU74_C0014G0002</name>
</gene>
<keyword evidence="2" id="KW-0653">Protein transport</keyword>
<evidence type="ECO:0000259" key="4">
    <source>
        <dbReference type="PROSITE" id="PS51196"/>
    </source>
</evidence>
<dbReference type="GO" id="GO:0006605">
    <property type="term" value="P:protein targeting"/>
    <property type="evidence" value="ECO:0007669"/>
    <property type="project" value="InterPro"/>
</dbReference>
<name>A0A0G0WYY7_9BACT</name>
<sequence length="193" mass="21780">MLKIFSKLLDVNAREVERISKVVEQINSFEAKVKKLKDKDFAAKTEEFKKRLEKGETLENLLPEAYAVVREASYRVLGKRHYDVQLIAAVALFEGKVAEQKTGEGKTLSAVPALYLHALTGRGAHLVTVNDYLARRDAGWNAPIFHLLGMSVGSIVQETKSYIYDPDFTDSSHGDERLAHLKVSERRDEPEHL</sequence>
<dbReference type="GO" id="GO:0043952">
    <property type="term" value="P:protein transport by the Sec complex"/>
    <property type="evidence" value="ECO:0007669"/>
    <property type="project" value="TreeGrafter"/>
</dbReference>
<dbReference type="PRINTS" id="PR00906">
    <property type="entry name" value="SECA"/>
</dbReference>
<dbReference type="GO" id="GO:0017038">
    <property type="term" value="P:protein import"/>
    <property type="evidence" value="ECO:0007669"/>
    <property type="project" value="InterPro"/>
</dbReference>
<evidence type="ECO:0000313" key="6">
    <source>
        <dbReference type="Proteomes" id="UP000033969"/>
    </source>
</evidence>
<keyword evidence="1" id="KW-0472">Membrane</keyword>
<dbReference type="GO" id="GO:0031522">
    <property type="term" value="C:cell envelope Sec protein transport complex"/>
    <property type="evidence" value="ECO:0007669"/>
    <property type="project" value="TreeGrafter"/>
</dbReference>
<dbReference type="CDD" id="cd17928">
    <property type="entry name" value="DEXDc_SecA"/>
    <property type="match status" value="1"/>
</dbReference>
<evidence type="ECO:0000256" key="3">
    <source>
        <dbReference type="ARBA" id="ARBA00023010"/>
    </source>
</evidence>
<dbReference type="GO" id="GO:0005886">
    <property type="term" value="C:plasma membrane"/>
    <property type="evidence" value="ECO:0007669"/>
    <property type="project" value="TreeGrafter"/>
</dbReference>
<keyword evidence="1" id="KW-1003">Cell membrane</keyword>
<dbReference type="InterPro" id="IPR000185">
    <property type="entry name" value="SecA"/>
</dbReference>
<dbReference type="Gene3D" id="3.40.50.300">
    <property type="entry name" value="P-loop containing nucleotide triphosphate hydrolases"/>
    <property type="match status" value="1"/>
</dbReference>